<evidence type="ECO:0000313" key="2">
    <source>
        <dbReference type="Proteomes" id="UP000198341"/>
    </source>
</evidence>
<dbReference type="RefSeq" id="XP_007508116.1">
    <property type="nucleotide sequence ID" value="XM_007508054.1"/>
</dbReference>
<dbReference type="OrthoDB" id="497128at2759"/>
<accession>K8EQS4</accession>
<dbReference type="AlphaFoldDB" id="K8EQS4"/>
<gene>
    <name evidence="1" type="ordered locus">Bathy18g00510</name>
</gene>
<dbReference type="KEGG" id="bpg:Bathy18g00510"/>
<name>K8EQS4_9CHLO</name>
<reference evidence="1 2" key="1">
    <citation type="submission" date="2011-10" db="EMBL/GenBank/DDBJ databases">
        <authorList>
            <person name="Genoscope - CEA"/>
        </authorList>
    </citation>
    <scope>NUCLEOTIDE SEQUENCE [LARGE SCALE GENOMIC DNA]</scope>
    <source>
        <strain evidence="1 2">RCC 1105</strain>
    </source>
</reference>
<sequence>MRALNGLESIHRVVCGDCHDFKLIVTLHESNFAVWECDEFTFEADVVKQLEAIDGVSAFESQTYTFTDLTKEEEKEEKKEEKEVVKKVVEKKEEEVGVVF</sequence>
<dbReference type="Proteomes" id="UP000198341">
    <property type="component" value="Chromosome 18"/>
</dbReference>
<keyword evidence="2" id="KW-1185">Reference proteome</keyword>
<protein>
    <submittedName>
        <fullName evidence="1">Uncharacterized protein</fullName>
    </submittedName>
</protein>
<dbReference type="GeneID" id="19010770"/>
<dbReference type="EMBL" id="FO082261">
    <property type="protein sequence ID" value="CCO20607.1"/>
    <property type="molecule type" value="Genomic_DNA"/>
</dbReference>
<proteinExistence type="predicted"/>
<organism evidence="1 2">
    <name type="scientific">Bathycoccus prasinos</name>
    <dbReference type="NCBI Taxonomy" id="41875"/>
    <lineage>
        <taxon>Eukaryota</taxon>
        <taxon>Viridiplantae</taxon>
        <taxon>Chlorophyta</taxon>
        <taxon>Mamiellophyceae</taxon>
        <taxon>Mamiellales</taxon>
        <taxon>Bathycoccaceae</taxon>
        <taxon>Bathycoccus</taxon>
    </lineage>
</organism>
<evidence type="ECO:0000313" key="1">
    <source>
        <dbReference type="EMBL" id="CCO20607.1"/>
    </source>
</evidence>